<proteinExistence type="predicted"/>
<keyword evidence="3" id="KW-1185">Reference proteome</keyword>
<dbReference type="EMBL" id="MCFC01000064">
    <property type="protein sequence ID" value="ORY24769.1"/>
    <property type="molecule type" value="Genomic_DNA"/>
</dbReference>
<protein>
    <submittedName>
        <fullName evidence="2">Uncharacterized protein</fullName>
    </submittedName>
</protein>
<evidence type="ECO:0000256" key="1">
    <source>
        <dbReference type="SAM" id="MobiDB-lite"/>
    </source>
</evidence>
<evidence type="ECO:0000313" key="2">
    <source>
        <dbReference type="EMBL" id="ORY24769.1"/>
    </source>
</evidence>
<organism evidence="2 3">
    <name type="scientific">Naematelia encephala</name>
    <dbReference type="NCBI Taxonomy" id="71784"/>
    <lineage>
        <taxon>Eukaryota</taxon>
        <taxon>Fungi</taxon>
        <taxon>Dikarya</taxon>
        <taxon>Basidiomycota</taxon>
        <taxon>Agaricomycotina</taxon>
        <taxon>Tremellomycetes</taxon>
        <taxon>Tremellales</taxon>
        <taxon>Naemateliaceae</taxon>
        <taxon>Naematelia</taxon>
    </lineage>
</organism>
<dbReference type="Proteomes" id="UP000193986">
    <property type="component" value="Unassembled WGS sequence"/>
</dbReference>
<feature type="region of interest" description="Disordered" evidence="1">
    <location>
        <begin position="1"/>
        <end position="62"/>
    </location>
</feature>
<feature type="compositionally biased region" description="Polar residues" evidence="1">
    <location>
        <begin position="15"/>
        <end position="36"/>
    </location>
</feature>
<name>A0A1Y2AQA8_9TREE</name>
<dbReference type="AlphaFoldDB" id="A0A1Y2AQA8"/>
<evidence type="ECO:0000313" key="3">
    <source>
        <dbReference type="Proteomes" id="UP000193986"/>
    </source>
</evidence>
<dbReference type="STRING" id="71784.A0A1Y2AQA8"/>
<comment type="caution">
    <text evidence="2">The sequence shown here is derived from an EMBL/GenBank/DDBJ whole genome shotgun (WGS) entry which is preliminary data.</text>
</comment>
<feature type="region of interest" description="Disordered" evidence="1">
    <location>
        <begin position="139"/>
        <end position="158"/>
    </location>
</feature>
<sequence length="158" mass="16710">MSIQFAPQYAKSIKPTGSSLTPTTDTPPVLSKSSMPNVPFPALSASQRSSSPTTATSTGQPLSYSRVIHTPVSPAFPHDGSYFPLAEGVSGNADGHPFRYSAETMLSLWDEEKVKAVPIELFDLADGGAGLVSRVPRKPAGLGEFSEQQKKVCSQGDL</sequence>
<feature type="compositionally biased region" description="Polar residues" evidence="1">
    <location>
        <begin position="44"/>
        <end position="62"/>
    </location>
</feature>
<reference evidence="2 3" key="1">
    <citation type="submission" date="2016-07" db="EMBL/GenBank/DDBJ databases">
        <title>Pervasive Adenine N6-methylation of Active Genes in Fungi.</title>
        <authorList>
            <consortium name="DOE Joint Genome Institute"/>
            <person name="Mondo S.J."/>
            <person name="Dannebaum R.O."/>
            <person name="Kuo R.C."/>
            <person name="Labutti K."/>
            <person name="Haridas S."/>
            <person name="Kuo A."/>
            <person name="Salamov A."/>
            <person name="Ahrendt S.R."/>
            <person name="Lipzen A."/>
            <person name="Sullivan W."/>
            <person name="Andreopoulos W.B."/>
            <person name="Clum A."/>
            <person name="Lindquist E."/>
            <person name="Daum C."/>
            <person name="Ramamoorthy G.K."/>
            <person name="Gryganskyi A."/>
            <person name="Culley D."/>
            <person name="Magnuson J.K."/>
            <person name="James T.Y."/>
            <person name="O'Malley M.A."/>
            <person name="Stajich J.E."/>
            <person name="Spatafora J.W."/>
            <person name="Visel A."/>
            <person name="Grigoriev I.V."/>
        </authorList>
    </citation>
    <scope>NUCLEOTIDE SEQUENCE [LARGE SCALE GENOMIC DNA]</scope>
    <source>
        <strain evidence="2 3">68-887.2</strain>
    </source>
</reference>
<gene>
    <name evidence="2" type="ORF">BCR39DRAFT_545829</name>
</gene>
<dbReference type="InParanoid" id="A0A1Y2AQA8"/>
<accession>A0A1Y2AQA8</accession>
<dbReference type="OrthoDB" id="6415790at2759"/>